<proteinExistence type="predicted"/>
<accession>A0AAD7U8L1</accession>
<dbReference type="AlphaFoldDB" id="A0AAD7U8L1"/>
<protein>
    <recommendedName>
        <fullName evidence="4">GST C-terminal domain-containing protein</fullName>
    </recommendedName>
</protein>
<evidence type="ECO:0000313" key="5">
    <source>
        <dbReference type="EMBL" id="KAJ8600242.1"/>
    </source>
</evidence>
<feature type="site" description="Lowers pKa of active site Cys" evidence="3">
    <location>
        <position position="307"/>
    </location>
</feature>
<dbReference type="InterPro" id="IPR010987">
    <property type="entry name" value="Glutathione-S-Trfase_C-like"/>
</dbReference>
<sequence length="339" mass="38160">MAALSALDEKDDKGRFVRTEATFRDWISKDHPVFKPEAGRYHLVISWACPWANRVACVRKLKGLEDVIGLSVVHPTWQRTKPDVDAHAGWAFATEDQVFASPNGSGKFQLKGVIPLPDDVVPGAKFVRDVYEATGNDPKKYTVPLLWDKLTKTIVNNESSDLIVMLNSAFNDLAKNPDLDLDPPETRDAQADLNSWIYPTINNGVYRAGFAKSQFAYEEAVTELFASLAKLEAHLADNRFLCGPKLTLADIRLFMTLVRFDEVYIVYFKCNIKALTDFPNINNYCRDVYQFPGVADVIKMDHIKTHYFTSHPTLNHYAVVPVGPGFVEDLKLPHNRAAL</sequence>
<dbReference type="SUPFAM" id="SSF52833">
    <property type="entry name" value="Thioredoxin-like"/>
    <property type="match status" value="1"/>
</dbReference>
<dbReference type="Gene3D" id="3.40.30.10">
    <property type="entry name" value="Glutaredoxin"/>
    <property type="match status" value="1"/>
</dbReference>
<evidence type="ECO:0000256" key="3">
    <source>
        <dbReference type="PIRSR" id="PIRSR015753-3"/>
    </source>
</evidence>
<dbReference type="InterPro" id="IPR016639">
    <property type="entry name" value="GST_Omega/GSH"/>
</dbReference>
<dbReference type="InterPro" id="IPR036282">
    <property type="entry name" value="Glutathione-S-Trfase_C_sf"/>
</dbReference>
<feature type="binding site" evidence="2">
    <location>
        <begin position="140"/>
        <end position="143"/>
    </location>
    <ligand>
        <name>glutathione</name>
        <dbReference type="ChEBI" id="CHEBI:57925"/>
    </ligand>
</feature>
<evidence type="ECO:0000256" key="1">
    <source>
        <dbReference type="PIRSR" id="PIRSR015753-1"/>
    </source>
</evidence>
<dbReference type="PROSITE" id="PS50405">
    <property type="entry name" value="GST_CTER"/>
    <property type="match status" value="1"/>
</dbReference>
<gene>
    <name evidence="5" type="ORF">CTAYLR_001986</name>
</gene>
<dbReference type="Proteomes" id="UP001230188">
    <property type="component" value="Unassembled WGS sequence"/>
</dbReference>
<dbReference type="GO" id="GO:0005737">
    <property type="term" value="C:cytoplasm"/>
    <property type="evidence" value="ECO:0007669"/>
    <property type="project" value="TreeGrafter"/>
</dbReference>
<feature type="domain" description="GST C-terminal" evidence="4">
    <location>
        <begin position="183"/>
        <end position="307"/>
    </location>
</feature>
<name>A0AAD7U8L1_9STRA</name>
<dbReference type="SFLD" id="SFLDG01148">
    <property type="entry name" value="Xi_(cytGST)"/>
    <property type="match status" value="1"/>
</dbReference>
<comment type="caution">
    <text evidence="5">The sequence shown here is derived from an EMBL/GenBank/DDBJ whole genome shotgun (WGS) entry which is preliminary data.</text>
</comment>
<reference evidence="5" key="1">
    <citation type="submission" date="2023-01" db="EMBL/GenBank/DDBJ databases">
        <title>Metagenome sequencing of chrysophaentin producing Chrysophaeum taylorii.</title>
        <authorList>
            <person name="Davison J."/>
            <person name="Bewley C."/>
        </authorList>
    </citation>
    <scope>NUCLEOTIDE SEQUENCE</scope>
    <source>
        <strain evidence="5">NIES-1699</strain>
    </source>
</reference>
<dbReference type="Gene3D" id="1.20.1050.10">
    <property type="match status" value="1"/>
</dbReference>
<dbReference type="PANTHER" id="PTHR32419:SF6">
    <property type="entry name" value="GLUTATHIONE S-TRANSFERASE OMEGA-LIKE 1-RELATED"/>
    <property type="match status" value="1"/>
</dbReference>
<dbReference type="Pfam" id="PF13409">
    <property type="entry name" value="GST_N_2"/>
    <property type="match status" value="1"/>
</dbReference>
<dbReference type="InterPro" id="IPR036249">
    <property type="entry name" value="Thioredoxin-like_sf"/>
</dbReference>
<feature type="site" description="Lowers pKa of active site Cys" evidence="3">
    <location>
        <position position="264"/>
    </location>
</feature>
<dbReference type="PIRSF" id="PIRSF015753">
    <property type="entry name" value="GST"/>
    <property type="match status" value="1"/>
</dbReference>
<dbReference type="SFLD" id="SFLDG01206">
    <property type="entry name" value="Xi.1"/>
    <property type="match status" value="1"/>
</dbReference>
<evidence type="ECO:0000259" key="4">
    <source>
        <dbReference type="PROSITE" id="PS50405"/>
    </source>
</evidence>
<evidence type="ECO:0000256" key="2">
    <source>
        <dbReference type="PIRSR" id="PIRSR015753-2"/>
    </source>
</evidence>
<dbReference type="InterPro" id="IPR004045">
    <property type="entry name" value="Glutathione_S-Trfase_N"/>
</dbReference>
<feature type="binding site" evidence="2">
    <location>
        <position position="90"/>
    </location>
    <ligand>
        <name>glutathione</name>
        <dbReference type="ChEBI" id="CHEBI:57925"/>
    </ligand>
</feature>
<evidence type="ECO:0000313" key="6">
    <source>
        <dbReference type="Proteomes" id="UP001230188"/>
    </source>
</evidence>
<dbReference type="EMBL" id="JAQMWT010000526">
    <property type="protein sequence ID" value="KAJ8600242.1"/>
    <property type="molecule type" value="Genomic_DNA"/>
</dbReference>
<feature type="binding site" evidence="2">
    <location>
        <begin position="158"/>
        <end position="159"/>
    </location>
    <ligand>
        <name>glutathione</name>
        <dbReference type="ChEBI" id="CHEBI:57925"/>
    </ligand>
</feature>
<dbReference type="GO" id="GO:0004364">
    <property type="term" value="F:glutathione transferase activity"/>
    <property type="evidence" value="ECO:0007669"/>
    <property type="project" value="InterPro"/>
</dbReference>
<dbReference type="SFLD" id="SFLDS00019">
    <property type="entry name" value="Glutathione_Transferase_(cytos"/>
    <property type="match status" value="1"/>
</dbReference>
<dbReference type="InterPro" id="IPR040079">
    <property type="entry name" value="Glutathione_S-Trfase"/>
</dbReference>
<dbReference type="PANTHER" id="PTHR32419">
    <property type="entry name" value="GLUTATHIONYL-HYDROQUINONE REDUCTASE"/>
    <property type="match status" value="1"/>
</dbReference>
<dbReference type="InterPro" id="IPR047047">
    <property type="entry name" value="GST_Omega-like_C"/>
</dbReference>
<keyword evidence="6" id="KW-1185">Reference proteome</keyword>
<organism evidence="5 6">
    <name type="scientific">Chrysophaeum taylorii</name>
    <dbReference type="NCBI Taxonomy" id="2483200"/>
    <lineage>
        <taxon>Eukaryota</taxon>
        <taxon>Sar</taxon>
        <taxon>Stramenopiles</taxon>
        <taxon>Ochrophyta</taxon>
        <taxon>Pelagophyceae</taxon>
        <taxon>Pelagomonadales</taxon>
        <taxon>Pelagomonadaceae</taxon>
        <taxon>Chrysophaeum</taxon>
    </lineage>
</organism>
<dbReference type="SUPFAM" id="SSF47616">
    <property type="entry name" value="GST C-terminal domain-like"/>
    <property type="match status" value="1"/>
</dbReference>
<feature type="active site" description="Nucleophile" evidence="1">
    <location>
        <position position="49"/>
    </location>
</feature>
<dbReference type="CDD" id="cd03190">
    <property type="entry name" value="GST_C_Omega_like"/>
    <property type="match status" value="1"/>
</dbReference>
<dbReference type="Pfam" id="PF13410">
    <property type="entry name" value="GST_C_2"/>
    <property type="match status" value="1"/>
</dbReference>
<feature type="active site" description="Proton donor/acceptor" evidence="1">
    <location>
        <position position="206"/>
    </location>
</feature>